<evidence type="ECO:0000256" key="1">
    <source>
        <dbReference type="SAM" id="SignalP"/>
    </source>
</evidence>
<gene>
    <name evidence="3" type="ORF">A4R43_05510</name>
</gene>
<dbReference type="SUPFAM" id="SSF49899">
    <property type="entry name" value="Concanavalin A-like lectins/glucanases"/>
    <property type="match status" value="1"/>
</dbReference>
<keyword evidence="4" id="KW-1185">Reference proteome</keyword>
<sequence length="296" mass="31891">MNRRIPVAARALLTAATAACLCAPPASATEAACSGVLFDDFAYDSHTDPRLAQRGWQLRNGGGGPGVGGWSAANASFPVVDGQPVLQLSAHTDGTTGGTSQAEVMHQRKFFEGTYSARVRFSDAPVEGADGDHLVQTFFTITPLAFPNDPDYGELDFEYLPNGGWGEPGSTMFLTSWETYQPDPWVADNRSTAVRSGFAGWQTLTVQVSGGTLRYFVGDQLVATHDGHVYPETPMMIAFQEWFIDHAAHSGGRSTYQTQNDWVYYAANEVLSPAGAANRVNELRANGTTHRDTATC</sequence>
<dbReference type="OrthoDB" id="3404894at2"/>
<name>A0A344L1X7_9PSEU</name>
<protein>
    <submittedName>
        <fullName evidence="3">Hydrolase</fullName>
    </submittedName>
</protein>
<feature type="signal peptide" evidence="1">
    <location>
        <begin position="1"/>
        <end position="28"/>
    </location>
</feature>
<feature type="chain" id="PRO_5016756640" evidence="1">
    <location>
        <begin position="29"/>
        <end position="296"/>
    </location>
</feature>
<keyword evidence="1" id="KW-0732">Signal</keyword>
<dbReference type="GO" id="GO:0004553">
    <property type="term" value="F:hydrolase activity, hydrolyzing O-glycosyl compounds"/>
    <property type="evidence" value="ECO:0007669"/>
    <property type="project" value="InterPro"/>
</dbReference>
<dbReference type="CDD" id="cd00413">
    <property type="entry name" value="Glyco_hydrolase_16"/>
    <property type="match status" value="1"/>
</dbReference>
<evidence type="ECO:0000259" key="2">
    <source>
        <dbReference type="PROSITE" id="PS51762"/>
    </source>
</evidence>
<keyword evidence="3" id="KW-0378">Hydrolase</keyword>
<dbReference type="InterPro" id="IPR000757">
    <property type="entry name" value="Beta-glucanase-like"/>
</dbReference>
<evidence type="ECO:0000313" key="3">
    <source>
        <dbReference type="EMBL" id="AXB42051.1"/>
    </source>
</evidence>
<dbReference type="KEGG" id="aab:A4R43_05510"/>
<organism evidence="3 4">
    <name type="scientific">Amycolatopsis albispora</name>
    <dbReference type="NCBI Taxonomy" id="1804986"/>
    <lineage>
        <taxon>Bacteria</taxon>
        <taxon>Bacillati</taxon>
        <taxon>Actinomycetota</taxon>
        <taxon>Actinomycetes</taxon>
        <taxon>Pseudonocardiales</taxon>
        <taxon>Pseudonocardiaceae</taxon>
        <taxon>Amycolatopsis</taxon>
    </lineage>
</organism>
<reference evidence="3 4" key="1">
    <citation type="submission" date="2016-04" db="EMBL/GenBank/DDBJ databases">
        <title>Complete genome sequence and analysis of deep-sea sediment isolate, Amycolatopsis sp. WP1.</title>
        <authorList>
            <person name="Wang H."/>
            <person name="Chen S."/>
            <person name="Wu Q."/>
        </authorList>
    </citation>
    <scope>NUCLEOTIDE SEQUENCE [LARGE SCALE GENOMIC DNA]</scope>
    <source>
        <strain evidence="3 4">WP1</strain>
    </source>
</reference>
<dbReference type="EMBL" id="CP015163">
    <property type="protein sequence ID" value="AXB42051.1"/>
    <property type="molecule type" value="Genomic_DNA"/>
</dbReference>
<feature type="domain" description="GH16" evidence="2">
    <location>
        <begin position="16"/>
        <end position="271"/>
    </location>
</feature>
<dbReference type="PROSITE" id="PS51762">
    <property type="entry name" value="GH16_2"/>
    <property type="match status" value="1"/>
</dbReference>
<dbReference type="Proteomes" id="UP000250434">
    <property type="component" value="Chromosome"/>
</dbReference>
<dbReference type="Gene3D" id="2.60.120.200">
    <property type="match status" value="1"/>
</dbReference>
<dbReference type="AlphaFoldDB" id="A0A344L1X7"/>
<accession>A0A344L1X7</accession>
<evidence type="ECO:0000313" key="4">
    <source>
        <dbReference type="Proteomes" id="UP000250434"/>
    </source>
</evidence>
<dbReference type="GO" id="GO:0005975">
    <property type="term" value="P:carbohydrate metabolic process"/>
    <property type="evidence" value="ECO:0007669"/>
    <property type="project" value="InterPro"/>
</dbReference>
<proteinExistence type="predicted"/>
<dbReference type="RefSeq" id="WP_113691320.1">
    <property type="nucleotide sequence ID" value="NZ_CP015163.1"/>
</dbReference>
<dbReference type="InterPro" id="IPR013320">
    <property type="entry name" value="ConA-like_dom_sf"/>
</dbReference>